<dbReference type="GO" id="GO:0034475">
    <property type="term" value="P:U4 snRNA 3'-end processing"/>
    <property type="evidence" value="ECO:0007669"/>
    <property type="project" value="TreeGrafter"/>
</dbReference>
<dbReference type="EMBL" id="JH992972">
    <property type="protein sequence ID" value="EKX52482.1"/>
    <property type="molecule type" value="Genomic_DNA"/>
</dbReference>
<comment type="subcellular location">
    <subcellularLocation>
        <location evidence="1">Nucleus</location>
    </subcellularLocation>
</comment>
<keyword evidence="3" id="KW-0271">Exosome</keyword>
<dbReference type="Proteomes" id="UP000011087">
    <property type="component" value="Unassembled WGS sequence"/>
</dbReference>
<dbReference type="InterPro" id="IPR015847">
    <property type="entry name" value="ExoRNase_PH_dom2"/>
</dbReference>
<dbReference type="HOGENOM" id="CLU_1716742_0_0_1"/>
<dbReference type="InterPro" id="IPR027408">
    <property type="entry name" value="PNPase/RNase_PH_dom_sf"/>
</dbReference>
<dbReference type="Pfam" id="PF03725">
    <property type="entry name" value="RNase_PH_C"/>
    <property type="match status" value="1"/>
</dbReference>
<evidence type="ECO:0000256" key="2">
    <source>
        <dbReference type="ARBA" id="ARBA00022552"/>
    </source>
</evidence>
<reference evidence="8" key="2">
    <citation type="submission" date="2012-11" db="EMBL/GenBank/DDBJ databases">
        <authorList>
            <person name="Kuo A."/>
            <person name="Curtis B.A."/>
            <person name="Tanifuji G."/>
            <person name="Burki F."/>
            <person name="Gruber A."/>
            <person name="Irimia M."/>
            <person name="Maruyama S."/>
            <person name="Arias M.C."/>
            <person name="Ball S.G."/>
            <person name="Gile G.H."/>
            <person name="Hirakawa Y."/>
            <person name="Hopkins J.F."/>
            <person name="Rensing S.A."/>
            <person name="Schmutz J."/>
            <person name="Symeonidi A."/>
            <person name="Elias M."/>
            <person name="Eveleigh R.J."/>
            <person name="Herman E.K."/>
            <person name="Klute M.J."/>
            <person name="Nakayama T."/>
            <person name="Obornik M."/>
            <person name="Reyes-Prieto A."/>
            <person name="Armbrust E.V."/>
            <person name="Aves S.J."/>
            <person name="Beiko R.G."/>
            <person name="Coutinho P."/>
            <person name="Dacks J.B."/>
            <person name="Durnford D.G."/>
            <person name="Fast N.M."/>
            <person name="Green B.R."/>
            <person name="Grisdale C."/>
            <person name="Hempe F."/>
            <person name="Henrissat B."/>
            <person name="Hoppner M.P."/>
            <person name="Ishida K.-I."/>
            <person name="Kim E."/>
            <person name="Koreny L."/>
            <person name="Kroth P.G."/>
            <person name="Liu Y."/>
            <person name="Malik S.-B."/>
            <person name="Maier U.G."/>
            <person name="McRose D."/>
            <person name="Mock T."/>
            <person name="Neilson J.A."/>
            <person name="Onodera N.T."/>
            <person name="Poole A.M."/>
            <person name="Pritham E.J."/>
            <person name="Richards T.A."/>
            <person name="Rocap G."/>
            <person name="Roy S.W."/>
            <person name="Sarai C."/>
            <person name="Schaack S."/>
            <person name="Shirato S."/>
            <person name="Slamovits C.H."/>
            <person name="Spencer D.F."/>
            <person name="Suzuki S."/>
            <person name="Worden A.Z."/>
            <person name="Zauner S."/>
            <person name="Barry K."/>
            <person name="Bell C."/>
            <person name="Bharti A.K."/>
            <person name="Crow J.A."/>
            <person name="Grimwood J."/>
            <person name="Kramer R."/>
            <person name="Lindquist E."/>
            <person name="Lucas S."/>
            <person name="Salamov A."/>
            <person name="McFadden G.I."/>
            <person name="Lane C.E."/>
            <person name="Keeling P.J."/>
            <person name="Gray M.W."/>
            <person name="Grigoriev I.V."/>
            <person name="Archibald J.M."/>
        </authorList>
    </citation>
    <scope>NUCLEOTIDE SEQUENCE</scope>
    <source>
        <strain evidence="8">CCMP2712</strain>
    </source>
</reference>
<dbReference type="SUPFAM" id="SSF54211">
    <property type="entry name" value="Ribosomal protein S5 domain 2-like"/>
    <property type="match status" value="1"/>
</dbReference>
<dbReference type="PANTHER" id="PTHR11953">
    <property type="entry name" value="EXOSOME COMPLEX COMPONENT"/>
    <property type="match status" value="1"/>
</dbReference>
<feature type="domain" description="Exoribonuclease phosphorolytic" evidence="5">
    <location>
        <begin position="64"/>
        <end position="126"/>
    </location>
</feature>
<dbReference type="KEGG" id="gtt:GUITHDRAFT_101653"/>
<dbReference type="Gene3D" id="3.30.230.70">
    <property type="entry name" value="GHMP Kinase, N-terminal domain"/>
    <property type="match status" value="1"/>
</dbReference>
<organism evidence="6">
    <name type="scientific">Guillardia theta (strain CCMP2712)</name>
    <name type="common">Cryptophyte</name>
    <dbReference type="NCBI Taxonomy" id="905079"/>
    <lineage>
        <taxon>Eukaryota</taxon>
        <taxon>Cryptophyceae</taxon>
        <taxon>Pyrenomonadales</taxon>
        <taxon>Geminigeraceae</taxon>
        <taxon>Guillardia</taxon>
    </lineage>
</organism>
<evidence type="ECO:0000256" key="4">
    <source>
        <dbReference type="ARBA" id="ARBA00023242"/>
    </source>
</evidence>
<dbReference type="GeneID" id="17309220"/>
<evidence type="ECO:0000259" key="5">
    <source>
        <dbReference type="Pfam" id="PF03725"/>
    </source>
</evidence>
<evidence type="ECO:0000313" key="8">
    <source>
        <dbReference type="Proteomes" id="UP000011087"/>
    </source>
</evidence>
<protein>
    <recommendedName>
        <fullName evidence="5">Exoribonuclease phosphorolytic domain-containing protein</fullName>
    </recommendedName>
</protein>
<dbReference type="AlphaFoldDB" id="L1JVS0"/>
<dbReference type="GO" id="GO:0005730">
    <property type="term" value="C:nucleolus"/>
    <property type="evidence" value="ECO:0007669"/>
    <property type="project" value="TreeGrafter"/>
</dbReference>
<evidence type="ECO:0000313" key="7">
    <source>
        <dbReference type="EnsemblProtists" id="EKX52482"/>
    </source>
</evidence>
<dbReference type="STRING" id="905079.L1JVS0"/>
<accession>L1JVS0</accession>
<reference evidence="7" key="3">
    <citation type="submission" date="2015-06" db="UniProtKB">
        <authorList>
            <consortium name="EnsemblProtists"/>
        </authorList>
    </citation>
    <scope>IDENTIFICATION</scope>
</reference>
<gene>
    <name evidence="6" type="ORF">GUITHDRAFT_101653</name>
</gene>
<dbReference type="PANTHER" id="PTHR11953:SF1">
    <property type="entry name" value="EXOSOME COMPLEX COMPONENT RRP46"/>
    <property type="match status" value="1"/>
</dbReference>
<keyword evidence="2" id="KW-0698">rRNA processing</keyword>
<dbReference type="EnsemblProtists" id="EKX52482">
    <property type="protein sequence ID" value="EKX52482"/>
    <property type="gene ID" value="GUITHDRAFT_101653"/>
</dbReference>
<keyword evidence="4" id="KW-0539">Nucleus</keyword>
<dbReference type="InterPro" id="IPR020568">
    <property type="entry name" value="Ribosomal_Su5_D2-typ_SF"/>
</dbReference>
<dbReference type="GO" id="GO:0000176">
    <property type="term" value="C:nuclear exosome (RNase complex)"/>
    <property type="evidence" value="ECO:0007669"/>
    <property type="project" value="TreeGrafter"/>
</dbReference>
<dbReference type="GO" id="GO:0016075">
    <property type="term" value="P:rRNA catabolic process"/>
    <property type="evidence" value="ECO:0007669"/>
    <property type="project" value="TreeGrafter"/>
</dbReference>
<dbReference type="GO" id="GO:0071028">
    <property type="term" value="P:nuclear mRNA surveillance"/>
    <property type="evidence" value="ECO:0007669"/>
    <property type="project" value="TreeGrafter"/>
</dbReference>
<dbReference type="GO" id="GO:0071051">
    <property type="term" value="P:poly(A)-dependent snoRNA 3'-end processing"/>
    <property type="evidence" value="ECO:0007669"/>
    <property type="project" value="TreeGrafter"/>
</dbReference>
<sequence length="153" mass="16455">MRSYNPMCVIDVTIQVVSLEQRTKRPRVTGPQPLSDDGSSMAASINAAIAALIDAGVPLRFAAAAVCCAVMEDGTIVSDPSREQETKAVGTCTFVVRIPNEEIVSSIPSGFVQEKSYLAAMEAACSEAHIVSAFLRMAMEQKISRERQCWGDV</sequence>
<dbReference type="GO" id="GO:0000177">
    <property type="term" value="C:cytoplasmic exosome (RNase complex)"/>
    <property type="evidence" value="ECO:0007669"/>
    <property type="project" value="TreeGrafter"/>
</dbReference>
<dbReference type="GO" id="GO:0003723">
    <property type="term" value="F:RNA binding"/>
    <property type="evidence" value="ECO:0007669"/>
    <property type="project" value="TreeGrafter"/>
</dbReference>
<dbReference type="PaxDb" id="55529-EKX52482"/>
<dbReference type="OrthoDB" id="27298at2759"/>
<dbReference type="InterPro" id="IPR050080">
    <property type="entry name" value="RNase_PH"/>
</dbReference>
<name>L1JVS0_GUITC</name>
<reference evidence="6 8" key="1">
    <citation type="journal article" date="2012" name="Nature">
        <title>Algal genomes reveal evolutionary mosaicism and the fate of nucleomorphs.</title>
        <authorList>
            <consortium name="DOE Joint Genome Institute"/>
            <person name="Curtis B.A."/>
            <person name="Tanifuji G."/>
            <person name="Burki F."/>
            <person name="Gruber A."/>
            <person name="Irimia M."/>
            <person name="Maruyama S."/>
            <person name="Arias M.C."/>
            <person name="Ball S.G."/>
            <person name="Gile G.H."/>
            <person name="Hirakawa Y."/>
            <person name="Hopkins J.F."/>
            <person name="Kuo A."/>
            <person name="Rensing S.A."/>
            <person name="Schmutz J."/>
            <person name="Symeonidi A."/>
            <person name="Elias M."/>
            <person name="Eveleigh R.J."/>
            <person name="Herman E.K."/>
            <person name="Klute M.J."/>
            <person name="Nakayama T."/>
            <person name="Obornik M."/>
            <person name="Reyes-Prieto A."/>
            <person name="Armbrust E.V."/>
            <person name="Aves S.J."/>
            <person name="Beiko R.G."/>
            <person name="Coutinho P."/>
            <person name="Dacks J.B."/>
            <person name="Durnford D.G."/>
            <person name="Fast N.M."/>
            <person name="Green B.R."/>
            <person name="Grisdale C.J."/>
            <person name="Hempel F."/>
            <person name="Henrissat B."/>
            <person name="Hoppner M.P."/>
            <person name="Ishida K."/>
            <person name="Kim E."/>
            <person name="Koreny L."/>
            <person name="Kroth P.G."/>
            <person name="Liu Y."/>
            <person name="Malik S.B."/>
            <person name="Maier U.G."/>
            <person name="McRose D."/>
            <person name="Mock T."/>
            <person name="Neilson J.A."/>
            <person name="Onodera N.T."/>
            <person name="Poole A.M."/>
            <person name="Pritham E.J."/>
            <person name="Richards T.A."/>
            <person name="Rocap G."/>
            <person name="Roy S.W."/>
            <person name="Sarai C."/>
            <person name="Schaack S."/>
            <person name="Shirato S."/>
            <person name="Slamovits C.H."/>
            <person name="Spencer D.F."/>
            <person name="Suzuki S."/>
            <person name="Worden A.Z."/>
            <person name="Zauner S."/>
            <person name="Barry K."/>
            <person name="Bell C."/>
            <person name="Bharti A.K."/>
            <person name="Crow J.A."/>
            <person name="Grimwood J."/>
            <person name="Kramer R."/>
            <person name="Lindquist E."/>
            <person name="Lucas S."/>
            <person name="Salamov A."/>
            <person name="McFadden G.I."/>
            <person name="Lane C.E."/>
            <person name="Keeling P.J."/>
            <person name="Gray M.W."/>
            <person name="Grigoriev I.V."/>
            <person name="Archibald J.M."/>
        </authorList>
    </citation>
    <scope>NUCLEOTIDE SEQUENCE</scope>
    <source>
        <strain evidence="6 8">CCMP2712</strain>
    </source>
</reference>
<dbReference type="InterPro" id="IPR036345">
    <property type="entry name" value="ExoRNase_PH_dom2_sf"/>
</dbReference>
<dbReference type="eggNOG" id="KOG1069">
    <property type="taxonomic scope" value="Eukaryota"/>
</dbReference>
<keyword evidence="8" id="KW-1185">Reference proteome</keyword>
<dbReference type="SUPFAM" id="SSF55666">
    <property type="entry name" value="Ribonuclease PH domain 2-like"/>
    <property type="match status" value="1"/>
</dbReference>
<evidence type="ECO:0000313" key="6">
    <source>
        <dbReference type="EMBL" id="EKX52482.1"/>
    </source>
</evidence>
<evidence type="ECO:0000256" key="3">
    <source>
        <dbReference type="ARBA" id="ARBA00022835"/>
    </source>
</evidence>
<proteinExistence type="predicted"/>
<evidence type="ECO:0000256" key="1">
    <source>
        <dbReference type="ARBA" id="ARBA00004123"/>
    </source>
</evidence>
<dbReference type="RefSeq" id="XP_005839462.1">
    <property type="nucleotide sequence ID" value="XM_005839405.1"/>
</dbReference>
<dbReference type="GO" id="GO:0006364">
    <property type="term" value="P:rRNA processing"/>
    <property type="evidence" value="ECO:0007669"/>
    <property type="project" value="UniProtKB-KW"/>
</dbReference>